<protein>
    <submittedName>
        <fullName evidence="1">Uncharacterized protein</fullName>
    </submittedName>
</protein>
<proteinExistence type="predicted"/>
<sequence>MEKKQTVLQACKKLSSNKLEGTHTISISPMMTPTQLQMKNVTLAVKRACEEYSKEAPGEFVNKHHMKLVGFNRLDDSDKKNPPKHFKDWLQALVDKSKEEPCEAEKFKQSYDNAMKLAADMGINIKND</sequence>
<dbReference type="AlphaFoldDB" id="A0AAD4MMN2"/>
<dbReference type="EMBL" id="JAKKPZ010000155">
    <property type="protein sequence ID" value="KAI1700132.1"/>
    <property type="molecule type" value="Genomic_DNA"/>
</dbReference>
<comment type="caution">
    <text evidence="1">The sequence shown here is derived from an EMBL/GenBank/DDBJ whole genome shotgun (WGS) entry which is preliminary data.</text>
</comment>
<evidence type="ECO:0000313" key="2">
    <source>
        <dbReference type="Proteomes" id="UP001201812"/>
    </source>
</evidence>
<dbReference type="Proteomes" id="UP001201812">
    <property type="component" value="Unassembled WGS sequence"/>
</dbReference>
<name>A0AAD4MMN2_9BILA</name>
<keyword evidence="2" id="KW-1185">Reference proteome</keyword>
<gene>
    <name evidence="1" type="ORF">DdX_16891</name>
</gene>
<organism evidence="1 2">
    <name type="scientific">Ditylenchus destructor</name>
    <dbReference type="NCBI Taxonomy" id="166010"/>
    <lineage>
        <taxon>Eukaryota</taxon>
        <taxon>Metazoa</taxon>
        <taxon>Ecdysozoa</taxon>
        <taxon>Nematoda</taxon>
        <taxon>Chromadorea</taxon>
        <taxon>Rhabditida</taxon>
        <taxon>Tylenchina</taxon>
        <taxon>Tylenchomorpha</taxon>
        <taxon>Sphaerularioidea</taxon>
        <taxon>Anguinidae</taxon>
        <taxon>Anguininae</taxon>
        <taxon>Ditylenchus</taxon>
    </lineage>
</organism>
<accession>A0AAD4MMN2</accession>
<evidence type="ECO:0000313" key="1">
    <source>
        <dbReference type="EMBL" id="KAI1700132.1"/>
    </source>
</evidence>
<reference evidence="1" key="1">
    <citation type="submission" date="2022-01" db="EMBL/GenBank/DDBJ databases">
        <title>Genome Sequence Resource for Two Populations of Ditylenchus destructor, the Migratory Endoparasitic Phytonematode.</title>
        <authorList>
            <person name="Zhang H."/>
            <person name="Lin R."/>
            <person name="Xie B."/>
        </authorList>
    </citation>
    <scope>NUCLEOTIDE SEQUENCE</scope>
    <source>
        <strain evidence="1">BazhouSP</strain>
    </source>
</reference>